<evidence type="ECO:0000313" key="4">
    <source>
        <dbReference type="Proteomes" id="UP000005237"/>
    </source>
</evidence>
<dbReference type="EnsemblMetazoa" id="CJA01477.1">
    <property type="protein sequence ID" value="CJA01477.1"/>
    <property type="gene ID" value="WBGene00120681"/>
</dbReference>
<dbReference type="InterPro" id="IPR054537">
    <property type="entry name" value="HECA_N"/>
</dbReference>
<evidence type="ECO:0000259" key="2">
    <source>
        <dbReference type="Pfam" id="PF15353"/>
    </source>
</evidence>
<keyword evidence="4" id="KW-1185">Reference proteome</keyword>
<feature type="compositionally biased region" description="Low complexity" evidence="1">
    <location>
        <begin position="191"/>
        <end position="200"/>
    </location>
</feature>
<feature type="compositionally biased region" description="Acidic residues" evidence="1">
    <location>
        <begin position="243"/>
        <end position="254"/>
    </location>
</feature>
<feature type="region of interest" description="Disordered" evidence="1">
    <location>
        <begin position="242"/>
        <end position="267"/>
    </location>
</feature>
<dbReference type="OMA" id="RRNNLWE"/>
<reference evidence="3" key="2">
    <citation type="submission" date="2022-06" db="UniProtKB">
        <authorList>
            <consortium name="EnsemblMetazoa"/>
        </authorList>
    </citation>
    <scope>IDENTIFICATION</scope>
    <source>
        <strain evidence="3">DF5081</strain>
    </source>
</reference>
<dbReference type="Proteomes" id="UP000005237">
    <property type="component" value="Unassembled WGS sequence"/>
</dbReference>
<feature type="domain" description="Headcase N-terminal" evidence="2">
    <location>
        <begin position="52"/>
        <end position="135"/>
    </location>
</feature>
<accession>A0A8R1DFQ1</accession>
<dbReference type="PANTHER" id="PTHR13425:SF3">
    <property type="entry name" value="HEADCASE PROTEIN HOMOLOG"/>
    <property type="match status" value="1"/>
</dbReference>
<protein>
    <recommendedName>
        <fullName evidence="2">Headcase N-terminal domain-containing protein</fullName>
    </recommendedName>
</protein>
<dbReference type="InterPro" id="IPR026066">
    <property type="entry name" value="Headcase"/>
</dbReference>
<dbReference type="PANTHER" id="PTHR13425">
    <property type="entry name" value="HEADCASE PROTEIN"/>
    <property type="match status" value="1"/>
</dbReference>
<dbReference type="Pfam" id="PF15353">
    <property type="entry name" value="HECA_N"/>
    <property type="match status" value="1"/>
</dbReference>
<name>A0A8R1DFQ1_CAEJA</name>
<feature type="region of interest" description="Disordered" evidence="1">
    <location>
        <begin position="142"/>
        <end position="210"/>
    </location>
</feature>
<reference evidence="4" key="1">
    <citation type="submission" date="2010-08" db="EMBL/GenBank/DDBJ databases">
        <authorList>
            <consortium name="Caenorhabditis japonica Sequencing Consortium"/>
            <person name="Wilson R.K."/>
        </authorList>
    </citation>
    <scope>NUCLEOTIDE SEQUENCE [LARGE SCALE GENOMIC DNA]</scope>
    <source>
        <strain evidence="4">DF5081</strain>
    </source>
</reference>
<dbReference type="AlphaFoldDB" id="A0A8R1DFQ1"/>
<evidence type="ECO:0000256" key="1">
    <source>
        <dbReference type="SAM" id="MobiDB-lite"/>
    </source>
</evidence>
<proteinExistence type="predicted"/>
<sequence length="457" mass="50830">MPRVQRRIEIGRRSIGGGVSKVSSSEDVIEEIPKINGCPVFDPIYCQCPKMPIDEADGVKMACTSEPCPFARIPLHKQCYQMLEEHLVKRLGTLGSARGWTVPQRRNNLWEKKGQALIGRFCRCRCGHGQMTRDKQALYEKEKAVEKEKKRKAKKAKQLPQLHFNSKPSAAAAANEGKKRETESVSSVHPTNSRTISTSRSRLHTERSTMSTRTIALFESMSESSINGNSTGRYSNNVFLPSDCEDDFDDEDDSSDRVVPAPPPPPQMKSYAATIKHDSQLRDDFSNVCDEVASAKTLALNSPDSGLYHSTPRLSTSPDAFSHEEHGLGDFSVQEGLNPLGLSILSSVEPDSPQEVFLPEITSTPQLPRKCAKLDENQNSISHPSTSEENRCGIRFTAPVRAIMDMWTATHSSFMTTGDLEPMSCESEEDIKKGINYGWTPMFGRGFNLGERLKYIP</sequence>
<evidence type="ECO:0000313" key="3">
    <source>
        <dbReference type="EnsemblMetazoa" id="CJA01477.1"/>
    </source>
</evidence>
<organism evidence="3 4">
    <name type="scientific">Caenorhabditis japonica</name>
    <dbReference type="NCBI Taxonomy" id="281687"/>
    <lineage>
        <taxon>Eukaryota</taxon>
        <taxon>Metazoa</taxon>
        <taxon>Ecdysozoa</taxon>
        <taxon>Nematoda</taxon>
        <taxon>Chromadorea</taxon>
        <taxon>Rhabditida</taxon>
        <taxon>Rhabditina</taxon>
        <taxon>Rhabditomorpha</taxon>
        <taxon>Rhabditoidea</taxon>
        <taxon>Rhabditidae</taxon>
        <taxon>Peloderinae</taxon>
        <taxon>Caenorhabditis</taxon>
    </lineage>
</organism>